<feature type="domain" description="RNA polymerase sigma-70 region 2" evidence="5">
    <location>
        <begin position="27"/>
        <end position="94"/>
    </location>
</feature>
<keyword evidence="2" id="KW-0805">Transcription regulation</keyword>
<dbReference type="AlphaFoldDB" id="A0A1T4TM72"/>
<dbReference type="STRING" id="634771.SAMN04488128_105479"/>
<dbReference type="SUPFAM" id="SSF88659">
    <property type="entry name" value="Sigma3 and sigma4 domains of RNA polymerase sigma factors"/>
    <property type="match status" value="1"/>
</dbReference>
<evidence type="ECO:0000256" key="4">
    <source>
        <dbReference type="ARBA" id="ARBA00023163"/>
    </source>
</evidence>
<dbReference type="Proteomes" id="UP000190367">
    <property type="component" value="Unassembled WGS sequence"/>
</dbReference>
<dbReference type="InterPro" id="IPR013249">
    <property type="entry name" value="RNA_pol_sigma70_r4_t2"/>
</dbReference>
<organism evidence="7 8">
    <name type="scientific">Chitinophaga eiseniae</name>
    <dbReference type="NCBI Taxonomy" id="634771"/>
    <lineage>
        <taxon>Bacteria</taxon>
        <taxon>Pseudomonadati</taxon>
        <taxon>Bacteroidota</taxon>
        <taxon>Chitinophagia</taxon>
        <taxon>Chitinophagales</taxon>
        <taxon>Chitinophagaceae</taxon>
        <taxon>Chitinophaga</taxon>
    </lineage>
</organism>
<feature type="domain" description="RNA polymerase sigma factor 70 region 4 type 2" evidence="6">
    <location>
        <begin position="124"/>
        <end position="175"/>
    </location>
</feature>
<dbReference type="InterPro" id="IPR036388">
    <property type="entry name" value="WH-like_DNA-bd_sf"/>
</dbReference>
<dbReference type="InterPro" id="IPR013324">
    <property type="entry name" value="RNA_pol_sigma_r3/r4-like"/>
</dbReference>
<comment type="similarity">
    <text evidence="1">Belongs to the sigma-70 factor family. ECF subfamily.</text>
</comment>
<dbReference type="SUPFAM" id="SSF88946">
    <property type="entry name" value="Sigma2 domain of RNA polymerase sigma factors"/>
    <property type="match status" value="1"/>
</dbReference>
<evidence type="ECO:0000259" key="6">
    <source>
        <dbReference type="Pfam" id="PF08281"/>
    </source>
</evidence>
<evidence type="ECO:0000256" key="3">
    <source>
        <dbReference type="ARBA" id="ARBA00023082"/>
    </source>
</evidence>
<dbReference type="Pfam" id="PF08281">
    <property type="entry name" value="Sigma70_r4_2"/>
    <property type="match status" value="1"/>
</dbReference>
<evidence type="ECO:0000313" key="7">
    <source>
        <dbReference type="EMBL" id="SKA41613.1"/>
    </source>
</evidence>
<dbReference type="InterPro" id="IPR013325">
    <property type="entry name" value="RNA_pol_sigma_r2"/>
</dbReference>
<dbReference type="GO" id="GO:0006352">
    <property type="term" value="P:DNA-templated transcription initiation"/>
    <property type="evidence" value="ECO:0007669"/>
    <property type="project" value="InterPro"/>
</dbReference>
<dbReference type="RefSeq" id="WP_078672275.1">
    <property type="nucleotide sequence ID" value="NZ_FUWZ01000005.1"/>
</dbReference>
<dbReference type="EMBL" id="FUWZ01000005">
    <property type="protein sequence ID" value="SKA41613.1"/>
    <property type="molecule type" value="Genomic_DNA"/>
</dbReference>
<evidence type="ECO:0000256" key="1">
    <source>
        <dbReference type="ARBA" id="ARBA00010641"/>
    </source>
</evidence>
<gene>
    <name evidence="7" type="ORF">SAMN04488128_105479</name>
</gene>
<evidence type="ECO:0000256" key="2">
    <source>
        <dbReference type="ARBA" id="ARBA00023015"/>
    </source>
</evidence>
<dbReference type="OrthoDB" id="1097528at2"/>
<sequence length="189" mass="22326">MLPYRSYTDEALLPLLQNSDEMAFNEIYDRYWKLLFSVAANKLECLADVEEIVQDVFADLWKRRREIIIKQSLKAFLAAAIKFQVYSVMARNHRQRARMEGFEPDLVNVSPVEEQYNFKVLQEQLYHSTADLPERCRLVYQLSRENGFSNKEIAAAMAISEKTVENQLTKALRHLRATFRFFFSQFFSF</sequence>
<dbReference type="InterPro" id="IPR039425">
    <property type="entry name" value="RNA_pol_sigma-70-like"/>
</dbReference>
<dbReference type="Gene3D" id="1.10.10.10">
    <property type="entry name" value="Winged helix-like DNA-binding domain superfamily/Winged helix DNA-binding domain"/>
    <property type="match status" value="1"/>
</dbReference>
<protein>
    <submittedName>
        <fullName evidence="7">RNA polymerase sigma-70 factor, ECF subfamily</fullName>
    </submittedName>
</protein>
<proteinExistence type="inferred from homology"/>
<dbReference type="InterPro" id="IPR007627">
    <property type="entry name" value="RNA_pol_sigma70_r2"/>
</dbReference>
<keyword evidence="3" id="KW-0731">Sigma factor</keyword>
<keyword evidence="8" id="KW-1185">Reference proteome</keyword>
<dbReference type="PANTHER" id="PTHR43133">
    <property type="entry name" value="RNA POLYMERASE ECF-TYPE SIGMA FACTO"/>
    <property type="match status" value="1"/>
</dbReference>
<dbReference type="NCBIfam" id="TIGR02937">
    <property type="entry name" value="sigma70-ECF"/>
    <property type="match status" value="1"/>
</dbReference>
<accession>A0A1T4TM72</accession>
<name>A0A1T4TM72_9BACT</name>
<dbReference type="InterPro" id="IPR014284">
    <property type="entry name" value="RNA_pol_sigma-70_dom"/>
</dbReference>
<dbReference type="PANTHER" id="PTHR43133:SF46">
    <property type="entry name" value="RNA POLYMERASE SIGMA-70 FACTOR ECF SUBFAMILY"/>
    <property type="match status" value="1"/>
</dbReference>
<dbReference type="GO" id="GO:0016987">
    <property type="term" value="F:sigma factor activity"/>
    <property type="evidence" value="ECO:0007669"/>
    <property type="project" value="UniProtKB-KW"/>
</dbReference>
<keyword evidence="4" id="KW-0804">Transcription</keyword>
<evidence type="ECO:0000313" key="8">
    <source>
        <dbReference type="Proteomes" id="UP000190367"/>
    </source>
</evidence>
<dbReference type="Pfam" id="PF04542">
    <property type="entry name" value="Sigma70_r2"/>
    <property type="match status" value="1"/>
</dbReference>
<dbReference type="Gene3D" id="1.10.1740.10">
    <property type="match status" value="1"/>
</dbReference>
<reference evidence="8" key="1">
    <citation type="submission" date="2017-02" db="EMBL/GenBank/DDBJ databases">
        <authorList>
            <person name="Varghese N."/>
            <person name="Submissions S."/>
        </authorList>
    </citation>
    <scope>NUCLEOTIDE SEQUENCE [LARGE SCALE GENOMIC DNA]</scope>
    <source>
        <strain evidence="8">DSM 22224</strain>
    </source>
</reference>
<evidence type="ECO:0000259" key="5">
    <source>
        <dbReference type="Pfam" id="PF04542"/>
    </source>
</evidence>
<dbReference type="GO" id="GO:0003677">
    <property type="term" value="F:DNA binding"/>
    <property type="evidence" value="ECO:0007669"/>
    <property type="project" value="InterPro"/>
</dbReference>